<dbReference type="RefSeq" id="WP_151072384.1">
    <property type="nucleotide sequence ID" value="NZ_CP032519.1"/>
</dbReference>
<evidence type="ECO:0000259" key="2">
    <source>
        <dbReference type="Pfam" id="PF13439"/>
    </source>
</evidence>
<feature type="domain" description="Glycosyltransferase subfamily 4-like N-terminal" evidence="2">
    <location>
        <begin position="25"/>
        <end position="179"/>
    </location>
</feature>
<keyword evidence="3" id="KW-0808">Transferase</keyword>
<name>A0A5P3VRW0_9BURK</name>
<proteinExistence type="predicted"/>
<dbReference type="Gene3D" id="3.40.50.2000">
    <property type="entry name" value="Glycogen Phosphorylase B"/>
    <property type="match status" value="2"/>
</dbReference>
<sequence length="377" mass="40303">MAAEEPATVAQPLRILVITTGLRLGGAEQQIAALARAFVALGNSVAIVSLTEGQEIDLPAGIPITELGMRKTPLSMLAALRKTRHVVRQWRPDVIHSHMVHGNLFARALTRTGRMPPVVCSAHSAREGGTLRALAYRLTDRWCALTTHVSEAGRQAMVESGAAPAQRVIVMPNGIDTTRFRPDDAVRERARRDLGLDAHDILVLNVGRLVSEKDQATLIEAFRLVARTVPNARLVIAGEGPLRPALQDRIVQGGLATLATLTGARSDIPDLLRAADVFALSSRIEGMPLAVGEALATGLPVVATAAAGVAELAGDTATITPIGDAAALASALEKAIRQLPGTQAQRDRRRQQIVSRFDVSAVARQWLVNYQQLRDSH</sequence>
<feature type="domain" description="Glycosyl transferase family 1" evidence="1">
    <location>
        <begin position="187"/>
        <end position="338"/>
    </location>
</feature>
<dbReference type="Pfam" id="PF00534">
    <property type="entry name" value="Glycos_transf_1"/>
    <property type="match status" value="1"/>
</dbReference>
<evidence type="ECO:0000313" key="4">
    <source>
        <dbReference type="Proteomes" id="UP000325743"/>
    </source>
</evidence>
<dbReference type="PANTHER" id="PTHR45947">
    <property type="entry name" value="SULFOQUINOVOSYL TRANSFERASE SQD2"/>
    <property type="match status" value="1"/>
</dbReference>
<evidence type="ECO:0000313" key="3">
    <source>
        <dbReference type="EMBL" id="QEZ47529.1"/>
    </source>
</evidence>
<protein>
    <submittedName>
        <fullName evidence="3">Glycosyltransferase</fullName>
    </submittedName>
</protein>
<accession>A0A5P3VRW0</accession>
<dbReference type="AlphaFoldDB" id="A0A5P3VRW0"/>
<dbReference type="InterPro" id="IPR028098">
    <property type="entry name" value="Glyco_trans_4-like_N"/>
</dbReference>
<reference evidence="3 4" key="1">
    <citation type="submission" date="2018-09" db="EMBL/GenBank/DDBJ databases">
        <title>Complete genome sequence of Cupriavidus oxalaticus T2, a bacterium capable of phenol tolerance and degradation.</title>
        <authorList>
            <person name="Yan J."/>
        </authorList>
    </citation>
    <scope>NUCLEOTIDE SEQUENCE [LARGE SCALE GENOMIC DNA]</scope>
    <source>
        <strain evidence="3 4">T2</strain>
    </source>
</reference>
<dbReference type="Proteomes" id="UP000325743">
    <property type="component" value="Chromosome 2"/>
</dbReference>
<dbReference type="InterPro" id="IPR050194">
    <property type="entry name" value="Glycosyltransferase_grp1"/>
</dbReference>
<organism evidence="3 4">
    <name type="scientific">Cupriavidus oxalaticus</name>
    <dbReference type="NCBI Taxonomy" id="96344"/>
    <lineage>
        <taxon>Bacteria</taxon>
        <taxon>Pseudomonadati</taxon>
        <taxon>Pseudomonadota</taxon>
        <taxon>Betaproteobacteria</taxon>
        <taxon>Burkholderiales</taxon>
        <taxon>Burkholderiaceae</taxon>
        <taxon>Cupriavidus</taxon>
    </lineage>
</organism>
<dbReference type="Pfam" id="PF13439">
    <property type="entry name" value="Glyco_transf_4"/>
    <property type="match status" value="1"/>
</dbReference>
<gene>
    <name evidence="3" type="ORF">D2917_25770</name>
</gene>
<dbReference type="InterPro" id="IPR001296">
    <property type="entry name" value="Glyco_trans_1"/>
</dbReference>
<dbReference type="GO" id="GO:0016758">
    <property type="term" value="F:hexosyltransferase activity"/>
    <property type="evidence" value="ECO:0007669"/>
    <property type="project" value="TreeGrafter"/>
</dbReference>
<dbReference type="SUPFAM" id="SSF53756">
    <property type="entry name" value="UDP-Glycosyltransferase/glycogen phosphorylase"/>
    <property type="match status" value="1"/>
</dbReference>
<dbReference type="EMBL" id="CP032519">
    <property type="protein sequence ID" value="QEZ47529.1"/>
    <property type="molecule type" value="Genomic_DNA"/>
</dbReference>
<evidence type="ECO:0000259" key="1">
    <source>
        <dbReference type="Pfam" id="PF00534"/>
    </source>
</evidence>
<dbReference type="PANTHER" id="PTHR45947:SF3">
    <property type="entry name" value="SULFOQUINOVOSYL TRANSFERASE SQD2"/>
    <property type="match status" value="1"/>
</dbReference>